<dbReference type="InterPro" id="IPR002734">
    <property type="entry name" value="RibDG_C"/>
</dbReference>
<accession>A0A4R0GLV5</accession>
<organism evidence="2 3">
    <name type="scientific">Micromonospora zingiberis</name>
    <dbReference type="NCBI Taxonomy" id="2053011"/>
    <lineage>
        <taxon>Bacteria</taxon>
        <taxon>Bacillati</taxon>
        <taxon>Actinomycetota</taxon>
        <taxon>Actinomycetes</taxon>
        <taxon>Micromonosporales</taxon>
        <taxon>Micromonosporaceae</taxon>
        <taxon>Micromonospora</taxon>
    </lineage>
</organism>
<gene>
    <name evidence="2" type="ORF">E0H26_14965</name>
</gene>
<dbReference type="EMBL" id="SJJR01000009">
    <property type="protein sequence ID" value="TCB96451.1"/>
    <property type="molecule type" value="Genomic_DNA"/>
</dbReference>
<dbReference type="SUPFAM" id="SSF53597">
    <property type="entry name" value="Dihydrofolate reductase-like"/>
    <property type="match status" value="1"/>
</dbReference>
<name>A0A4R0GLV5_9ACTN</name>
<sequence>MRKLVYYVASTIDGFIAAPDGSYEFLDPHPDVAKHLATHWPQTFPTVAHEQLGIDRPQGRFDTVLMGHGTYQPALDLGVTSPYAHLRQYVFARSLPPSDDPAVEIVSGDPVAFVRDLKARPGGDIWLCGGGHLAGQLFSEVDELVVKLNPIVVGSGIPLVEQTFDPQHLTLLDATPIGGGVIIVRYTR</sequence>
<evidence type="ECO:0000259" key="1">
    <source>
        <dbReference type="Pfam" id="PF01872"/>
    </source>
</evidence>
<dbReference type="GO" id="GO:0008703">
    <property type="term" value="F:5-amino-6-(5-phosphoribosylamino)uracil reductase activity"/>
    <property type="evidence" value="ECO:0007669"/>
    <property type="project" value="InterPro"/>
</dbReference>
<dbReference type="GO" id="GO:0009231">
    <property type="term" value="P:riboflavin biosynthetic process"/>
    <property type="evidence" value="ECO:0007669"/>
    <property type="project" value="InterPro"/>
</dbReference>
<reference evidence="2 3" key="1">
    <citation type="submission" date="2019-02" db="EMBL/GenBank/DDBJ databases">
        <title>Jishengella sp. nov., isolated from a root of Zingiber montanum.</title>
        <authorList>
            <person name="Kuncharoen N."/>
            <person name="Kudo T."/>
            <person name="Masahiro Y."/>
            <person name="Ohkuma M."/>
            <person name="Tanasupawat S."/>
        </authorList>
    </citation>
    <scope>NUCLEOTIDE SEQUENCE [LARGE SCALE GENOMIC DNA]</scope>
    <source>
        <strain evidence="2 3">PLAI 1-1</strain>
    </source>
</reference>
<dbReference type="Gene3D" id="3.40.430.10">
    <property type="entry name" value="Dihydrofolate Reductase, subunit A"/>
    <property type="match status" value="1"/>
</dbReference>
<dbReference type="OrthoDB" id="195113at2"/>
<dbReference type="InterPro" id="IPR050765">
    <property type="entry name" value="Riboflavin_Biosynth_HTPR"/>
</dbReference>
<keyword evidence="3" id="KW-1185">Reference proteome</keyword>
<evidence type="ECO:0000313" key="3">
    <source>
        <dbReference type="Proteomes" id="UP000292274"/>
    </source>
</evidence>
<dbReference type="PANTHER" id="PTHR38011:SF11">
    <property type="entry name" value="2,5-DIAMINO-6-RIBOSYLAMINO-4(3H)-PYRIMIDINONE 5'-PHOSPHATE REDUCTASE"/>
    <property type="match status" value="1"/>
</dbReference>
<feature type="domain" description="Bacterial bifunctional deaminase-reductase C-terminal" evidence="1">
    <location>
        <begin position="3"/>
        <end position="182"/>
    </location>
</feature>
<dbReference type="Pfam" id="PF01872">
    <property type="entry name" value="RibD_C"/>
    <property type="match status" value="1"/>
</dbReference>
<evidence type="ECO:0000313" key="2">
    <source>
        <dbReference type="EMBL" id="TCB96451.1"/>
    </source>
</evidence>
<dbReference type="PANTHER" id="PTHR38011">
    <property type="entry name" value="DIHYDROFOLATE REDUCTASE FAMILY PROTEIN (AFU_ORTHOLOGUE AFUA_8G06820)"/>
    <property type="match status" value="1"/>
</dbReference>
<comment type="caution">
    <text evidence="2">The sequence shown here is derived from an EMBL/GenBank/DDBJ whole genome shotgun (WGS) entry which is preliminary data.</text>
</comment>
<proteinExistence type="predicted"/>
<dbReference type="Proteomes" id="UP000292274">
    <property type="component" value="Unassembled WGS sequence"/>
</dbReference>
<dbReference type="RefSeq" id="WP_131304266.1">
    <property type="nucleotide sequence ID" value="NZ_SJJR01000009.1"/>
</dbReference>
<dbReference type="InterPro" id="IPR024072">
    <property type="entry name" value="DHFR-like_dom_sf"/>
</dbReference>
<protein>
    <submittedName>
        <fullName evidence="2">Dihydrofolate reductase</fullName>
    </submittedName>
</protein>
<dbReference type="AlphaFoldDB" id="A0A4R0GLV5"/>